<evidence type="ECO:0000259" key="2">
    <source>
        <dbReference type="Pfam" id="PF20700"/>
    </source>
</evidence>
<dbReference type="Proteomes" id="UP000036403">
    <property type="component" value="Unassembled WGS sequence"/>
</dbReference>
<evidence type="ECO:0000313" key="3">
    <source>
        <dbReference type="EMBL" id="KMQ85652.1"/>
    </source>
</evidence>
<dbReference type="PaxDb" id="67767-A0A0J7K5N0"/>
<dbReference type="InterPro" id="IPR011604">
    <property type="entry name" value="PDDEXK-like_dom_sf"/>
</dbReference>
<sequence length="976" mass="111669">MCNYEDNIWSEPIESEKLDINTAAVAGTVTIGIGYAQLEELCAAMNIFCMSEKTYIKDRENVINDFEKTAMESMKMAGEIEKQLALERNETINGIPYITVIADGSWMKRSYGNAYDSLSGVGAIIGHRTRKVLFIGIRNKFCTVCDMVERRGLEPKAHKCYKNFDRNASSTSMESDAIVEGFKSSLEMHGLIYKTVVADGDSSVYQSILNNAPYREQMVTVKKIECTNHLLRNLCKKLKTIADMTQPNMRRNRVVVQLRNVVKKNILKIRQEVMKAATLRRQNKQPHHSKAMELQKDILNIPNHIFGEHKRCKERGILRETCDIINKNYVPNLRSYGIYQNIENAIRYFSAYSDSLLLNLTNNPAESFNSIICKEIGGKRINFGTRGSYNTRIAGAVVQHNTQEVLTQVYEGICKDVPLVAENLEKRRQIKILRSKESRKVNEKSHKFKRELGLDRHYGPQSQKPDLPPDVFQQLEQNHIEKLAENVENWQQIEQDTRGQSECELWHSLRREMLTASNFGVVCRMRPTTSCGAIVKNILFPPSIDTAAMKYGRDKEEVARKDLATNLNKKIEACGLFIDLDNPCLGASPDGLIDDDGLVEIKCPLSAENLTAEEAIKELPLLKGIFNKKNADEINRNHRYYYQIQGQLNITQRNYCIFVIWTPKSLKTVRVNKDNIFWEKEMVPALTRFYYECMLPEILDSRHNRHMPIRDSKYILDAKEKACRKKNSHVQQNKRPNENENILPDSKKLKQKVLSTDATSIAAALDVEEDSDCIVVSYSKNKRNLTADEIANRRKVLDKIEIPLSVVRDNVLPAQSQLSDESLDVFLRVVRETSCFETQSVQYLQFSEVIPASDSNNSLQIIGGNCTNHWRCIFFDGSKLHVYDSLPNCTYEKLAKMEKDYIRKRYPTINVSDIIFEKVQSQPDSTSCGIYAAAFATAVALGKNPCEEKYSNDVEHMRRHFMNIIENNKLSPFPSQ</sequence>
<dbReference type="Pfam" id="PF20700">
    <property type="entry name" value="Mutator"/>
    <property type="match status" value="1"/>
</dbReference>
<accession>A0A0J7K5N0</accession>
<dbReference type="Gene3D" id="3.90.320.10">
    <property type="match status" value="1"/>
</dbReference>
<dbReference type="GO" id="GO:0006281">
    <property type="term" value="P:DNA repair"/>
    <property type="evidence" value="ECO:0007669"/>
    <property type="project" value="UniProtKB-ARBA"/>
</dbReference>
<dbReference type="Pfam" id="PF09588">
    <property type="entry name" value="YqaJ"/>
    <property type="match status" value="1"/>
</dbReference>
<proteinExistence type="predicted"/>
<keyword evidence="4" id="KW-1185">Reference proteome</keyword>
<dbReference type="OrthoDB" id="7699452at2759"/>
<feature type="domain" description="YqaJ viral recombinase" evidence="1">
    <location>
        <begin position="506"/>
        <end position="653"/>
    </location>
</feature>
<dbReference type="InterPro" id="IPR011335">
    <property type="entry name" value="Restrct_endonuc-II-like"/>
</dbReference>
<dbReference type="SUPFAM" id="SSF52980">
    <property type="entry name" value="Restriction endonuclease-like"/>
    <property type="match status" value="1"/>
</dbReference>
<dbReference type="SUPFAM" id="SSF54001">
    <property type="entry name" value="Cysteine proteinases"/>
    <property type="match status" value="1"/>
</dbReference>
<dbReference type="PANTHER" id="PTHR46609:SF8">
    <property type="entry name" value="YQAJ VIRAL RECOMBINASE DOMAIN-CONTAINING PROTEIN"/>
    <property type="match status" value="1"/>
</dbReference>
<dbReference type="PANTHER" id="PTHR46609">
    <property type="entry name" value="EXONUCLEASE, PHAGE-TYPE/RECB, C-TERMINAL DOMAIN-CONTAINING PROTEIN"/>
    <property type="match status" value="1"/>
</dbReference>
<dbReference type="InterPro" id="IPR051703">
    <property type="entry name" value="NF-kappa-B_Signaling_Reg"/>
</dbReference>
<gene>
    <name evidence="3" type="ORF">RF55_15660</name>
</gene>
<reference evidence="3 4" key="1">
    <citation type="submission" date="2015-04" db="EMBL/GenBank/DDBJ databases">
        <title>Lasius niger genome sequencing.</title>
        <authorList>
            <person name="Konorov E.A."/>
            <person name="Nikitin M.A."/>
            <person name="Kirill M.V."/>
            <person name="Chang P."/>
        </authorList>
    </citation>
    <scope>NUCLEOTIDE SEQUENCE [LARGE SCALE GENOMIC DNA]</scope>
    <source>
        <tissue evidence="3">Whole</tissue>
    </source>
</reference>
<dbReference type="AlphaFoldDB" id="A0A0J7K5N0"/>
<dbReference type="CDD" id="cd22343">
    <property type="entry name" value="PDDEXK_lambda_exonuclease-like"/>
    <property type="match status" value="1"/>
</dbReference>
<protein>
    <submittedName>
        <fullName evidence="3">Uncharacterized protein</fullName>
    </submittedName>
</protein>
<comment type="caution">
    <text evidence="3">The sequence shown here is derived from an EMBL/GenBank/DDBJ whole genome shotgun (WGS) entry which is preliminary data.</text>
</comment>
<dbReference type="Gene3D" id="3.40.395.10">
    <property type="entry name" value="Adenoviral Proteinase, Chain A"/>
    <property type="match status" value="1"/>
</dbReference>
<dbReference type="InterPro" id="IPR019080">
    <property type="entry name" value="YqaJ_viral_recombinase"/>
</dbReference>
<evidence type="ECO:0000259" key="1">
    <source>
        <dbReference type="Pfam" id="PF09588"/>
    </source>
</evidence>
<dbReference type="InterPro" id="IPR038765">
    <property type="entry name" value="Papain-like_cys_pep_sf"/>
</dbReference>
<dbReference type="EMBL" id="LBMM01013412">
    <property type="protein sequence ID" value="KMQ85652.1"/>
    <property type="molecule type" value="Genomic_DNA"/>
</dbReference>
<organism evidence="3 4">
    <name type="scientific">Lasius niger</name>
    <name type="common">Black garden ant</name>
    <dbReference type="NCBI Taxonomy" id="67767"/>
    <lineage>
        <taxon>Eukaryota</taxon>
        <taxon>Metazoa</taxon>
        <taxon>Ecdysozoa</taxon>
        <taxon>Arthropoda</taxon>
        <taxon>Hexapoda</taxon>
        <taxon>Insecta</taxon>
        <taxon>Pterygota</taxon>
        <taxon>Neoptera</taxon>
        <taxon>Endopterygota</taxon>
        <taxon>Hymenoptera</taxon>
        <taxon>Apocrita</taxon>
        <taxon>Aculeata</taxon>
        <taxon>Formicoidea</taxon>
        <taxon>Formicidae</taxon>
        <taxon>Formicinae</taxon>
        <taxon>Lasius</taxon>
        <taxon>Lasius</taxon>
    </lineage>
</organism>
<name>A0A0J7K5N0_LASNI</name>
<dbReference type="InterPro" id="IPR049012">
    <property type="entry name" value="Mutator_transp_dom"/>
</dbReference>
<feature type="domain" description="Mutator-like transposase" evidence="2">
    <location>
        <begin position="1"/>
        <end position="314"/>
    </location>
</feature>
<evidence type="ECO:0000313" key="4">
    <source>
        <dbReference type="Proteomes" id="UP000036403"/>
    </source>
</evidence>
<dbReference type="STRING" id="67767.A0A0J7K5N0"/>